<feature type="transmembrane region" description="Helical" evidence="6">
    <location>
        <begin position="364"/>
        <end position="382"/>
    </location>
</feature>
<dbReference type="AlphaFoldDB" id="A0A0K0X5N7"/>
<dbReference type="InterPro" id="IPR020846">
    <property type="entry name" value="MFS_dom"/>
</dbReference>
<comment type="subcellular location">
    <subcellularLocation>
        <location evidence="1">Cell membrane</location>
        <topology evidence="1">Multi-pass membrane protein</topology>
    </subcellularLocation>
</comment>
<proteinExistence type="predicted"/>
<dbReference type="InterPro" id="IPR036259">
    <property type="entry name" value="MFS_trans_sf"/>
</dbReference>
<dbReference type="InterPro" id="IPR011701">
    <property type="entry name" value="MFS"/>
</dbReference>
<feature type="transmembrane region" description="Helical" evidence="6">
    <location>
        <begin position="216"/>
        <end position="237"/>
    </location>
</feature>
<evidence type="ECO:0000259" key="7">
    <source>
        <dbReference type="PROSITE" id="PS50850"/>
    </source>
</evidence>
<dbReference type="RefSeq" id="WP_049745138.1">
    <property type="nucleotide sequence ID" value="NZ_CP012150.1"/>
</dbReference>
<accession>A0A0K0X5N7</accession>
<dbReference type="STRING" id="134601.AFA91_13400"/>
<feature type="transmembrane region" description="Helical" evidence="6">
    <location>
        <begin position="75"/>
        <end position="96"/>
    </location>
</feature>
<dbReference type="GO" id="GO:0005886">
    <property type="term" value="C:plasma membrane"/>
    <property type="evidence" value="ECO:0007669"/>
    <property type="project" value="UniProtKB-SubCell"/>
</dbReference>
<feature type="transmembrane region" description="Helical" evidence="6">
    <location>
        <begin position="161"/>
        <end position="184"/>
    </location>
</feature>
<keyword evidence="3 6" id="KW-0812">Transmembrane</keyword>
<sequence length="385" mass="39923">MSRRSTAALAGLCVVEFLSWGILYYTLPVIGVRITAATDWPPLAVPVVYTASLLCAAFATPWAGRMVDRHGPRPVMTLGSLVGAAALILGGVTAWLPLFAVAWLIVGGAQACTLYPPAFAAATQWFGTARAWPLTAITLAGGVSSTAFAPLTAALDEQLGWRMTLVALGLGYGVLSTGAAFLLLSSAWRRPAREGAEHAEYVTQIVRSTPFRFSRLALAMTALGLYAVTLNVIPLLTELGFGYHSAAIVFGLIGVGQVFGRVLYLPLRHRGTARARTAMQVAASTAGMGILAVVTAPLALVASAAMFAGAARGTHTLSVATAVTDRWGAESYATILGRFHRPIAIAMALGPAAGSAIAATLDSYRTAAAIFAALGVLAILAARRS</sequence>
<feature type="domain" description="Major facilitator superfamily (MFS) profile" evidence="7">
    <location>
        <begin position="5"/>
        <end position="385"/>
    </location>
</feature>
<dbReference type="Proteomes" id="UP000062255">
    <property type="component" value="Chromosome"/>
</dbReference>
<dbReference type="PANTHER" id="PTHR43385:SF1">
    <property type="entry name" value="RIBOFLAVIN TRANSPORTER RIBJ"/>
    <property type="match status" value="1"/>
</dbReference>
<keyword evidence="2" id="KW-0813">Transport</keyword>
<dbReference type="InterPro" id="IPR052983">
    <property type="entry name" value="MFS_Riboflavin_Transporter"/>
</dbReference>
<name>A0A0K0X5N7_MYCGD</name>
<reference evidence="8 9" key="1">
    <citation type="submission" date="2015-07" db="EMBL/GenBank/DDBJ databases">
        <title>Complete genome sequence of Mycobacterium goodii X7B, a facultative thermophilic biodesulfurizing bacterium.</title>
        <authorList>
            <person name="Yu B."/>
            <person name="Li F."/>
            <person name="Xu P."/>
        </authorList>
    </citation>
    <scope>NUCLEOTIDE SEQUENCE [LARGE SCALE GENOMIC DNA]</scope>
    <source>
        <strain evidence="8 9">X7B</strain>
    </source>
</reference>
<dbReference type="PROSITE" id="PS50850">
    <property type="entry name" value="MFS"/>
    <property type="match status" value="1"/>
</dbReference>
<organism evidence="8 9">
    <name type="scientific">Mycolicibacterium goodii</name>
    <name type="common">Mycobacterium goodii</name>
    <dbReference type="NCBI Taxonomy" id="134601"/>
    <lineage>
        <taxon>Bacteria</taxon>
        <taxon>Bacillati</taxon>
        <taxon>Actinomycetota</taxon>
        <taxon>Actinomycetes</taxon>
        <taxon>Mycobacteriales</taxon>
        <taxon>Mycobacteriaceae</taxon>
        <taxon>Mycolicibacterium</taxon>
    </lineage>
</organism>
<gene>
    <name evidence="8" type="ORF">AFA91_13400</name>
</gene>
<protein>
    <submittedName>
        <fullName evidence="8">Transporter</fullName>
    </submittedName>
</protein>
<keyword evidence="4 6" id="KW-1133">Transmembrane helix</keyword>
<dbReference type="Gene3D" id="1.20.1250.20">
    <property type="entry name" value="MFS general substrate transporter like domains"/>
    <property type="match status" value="1"/>
</dbReference>
<dbReference type="SUPFAM" id="SSF103473">
    <property type="entry name" value="MFS general substrate transporter"/>
    <property type="match status" value="1"/>
</dbReference>
<evidence type="ECO:0000256" key="5">
    <source>
        <dbReference type="ARBA" id="ARBA00023136"/>
    </source>
</evidence>
<feature type="transmembrane region" description="Helical" evidence="6">
    <location>
        <begin position="7"/>
        <end position="27"/>
    </location>
</feature>
<feature type="transmembrane region" description="Helical" evidence="6">
    <location>
        <begin position="43"/>
        <end position="63"/>
    </location>
</feature>
<keyword evidence="5 6" id="KW-0472">Membrane</keyword>
<dbReference type="KEGG" id="mgo:AFA91_13400"/>
<dbReference type="PANTHER" id="PTHR43385">
    <property type="entry name" value="RIBOFLAVIN TRANSPORTER RIBJ"/>
    <property type="match status" value="1"/>
</dbReference>
<dbReference type="CDD" id="cd17355">
    <property type="entry name" value="MFS_YcxA_like"/>
    <property type="match status" value="1"/>
</dbReference>
<dbReference type="OrthoDB" id="7200137at2"/>
<evidence type="ECO:0000313" key="9">
    <source>
        <dbReference type="Proteomes" id="UP000062255"/>
    </source>
</evidence>
<feature type="transmembrane region" description="Helical" evidence="6">
    <location>
        <begin position="243"/>
        <end position="264"/>
    </location>
</feature>
<evidence type="ECO:0000256" key="4">
    <source>
        <dbReference type="ARBA" id="ARBA00022989"/>
    </source>
</evidence>
<feature type="transmembrane region" description="Helical" evidence="6">
    <location>
        <begin position="285"/>
        <end position="308"/>
    </location>
</feature>
<evidence type="ECO:0000256" key="6">
    <source>
        <dbReference type="SAM" id="Phobius"/>
    </source>
</evidence>
<dbReference type="GO" id="GO:0022857">
    <property type="term" value="F:transmembrane transporter activity"/>
    <property type="evidence" value="ECO:0007669"/>
    <property type="project" value="InterPro"/>
</dbReference>
<feature type="transmembrane region" description="Helical" evidence="6">
    <location>
        <begin position="134"/>
        <end position="155"/>
    </location>
</feature>
<dbReference type="Pfam" id="PF07690">
    <property type="entry name" value="MFS_1"/>
    <property type="match status" value="1"/>
</dbReference>
<evidence type="ECO:0000256" key="1">
    <source>
        <dbReference type="ARBA" id="ARBA00004651"/>
    </source>
</evidence>
<dbReference type="EMBL" id="CP012150">
    <property type="protein sequence ID" value="AKS32707.1"/>
    <property type="molecule type" value="Genomic_DNA"/>
</dbReference>
<feature type="transmembrane region" description="Helical" evidence="6">
    <location>
        <begin position="102"/>
        <end position="122"/>
    </location>
</feature>
<dbReference type="PATRIC" id="fig|134601.6.peg.2780"/>
<evidence type="ECO:0000256" key="2">
    <source>
        <dbReference type="ARBA" id="ARBA00022448"/>
    </source>
</evidence>
<evidence type="ECO:0000313" key="8">
    <source>
        <dbReference type="EMBL" id="AKS32707.1"/>
    </source>
</evidence>
<evidence type="ECO:0000256" key="3">
    <source>
        <dbReference type="ARBA" id="ARBA00022692"/>
    </source>
</evidence>